<organism evidence="1 2">
    <name type="scientific">Tachysurus vachellii</name>
    <name type="common">Darkbarbel catfish</name>
    <name type="synonym">Pelteobagrus vachellii</name>
    <dbReference type="NCBI Taxonomy" id="175792"/>
    <lineage>
        <taxon>Eukaryota</taxon>
        <taxon>Metazoa</taxon>
        <taxon>Chordata</taxon>
        <taxon>Craniata</taxon>
        <taxon>Vertebrata</taxon>
        <taxon>Euteleostomi</taxon>
        <taxon>Actinopterygii</taxon>
        <taxon>Neopterygii</taxon>
        <taxon>Teleostei</taxon>
        <taxon>Ostariophysi</taxon>
        <taxon>Siluriformes</taxon>
        <taxon>Bagridae</taxon>
        <taxon>Tachysurus</taxon>
    </lineage>
</organism>
<dbReference type="EMBL" id="JAVHJS010000017">
    <property type="protein sequence ID" value="KAK2831145.1"/>
    <property type="molecule type" value="Genomic_DNA"/>
</dbReference>
<reference evidence="1" key="1">
    <citation type="submission" date="2023-08" db="EMBL/GenBank/DDBJ databases">
        <title>Pelteobagrus vachellii genome.</title>
        <authorList>
            <person name="Liu H."/>
        </authorList>
    </citation>
    <scope>NUCLEOTIDE SEQUENCE</scope>
    <source>
        <strain evidence="1">PRFRI_2022a</strain>
        <tissue evidence="1">Muscle</tissue>
    </source>
</reference>
<comment type="caution">
    <text evidence="1">The sequence shown here is derived from an EMBL/GenBank/DDBJ whole genome shotgun (WGS) entry which is preliminary data.</text>
</comment>
<evidence type="ECO:0000313" key="1">
    <source>
        <dbReference type="EMBL" id="KAK2831145.1"/>
    </source>
</evidence>
<sequence length="73" mass="7986">MSEPFIPERKPEGEQMQSLMAIMAISPGERFATSVCRSDCRCVFEALSFSSVASLSQESEVEVIIVGTPTTQQ</sequence>
<proteinExistence type="predicted"/>
<gene>
    <name evidence="1" type="ORF">Q7C36_016231</name>
</gene>
<dbReference type="Proteomes" id="UP001187315">
    <property type="component" value="Unassembled WGS sequence"/>
</dbReference>
<protein>
    <submittedName>
        <fullName evidence="1">Uncharacterized protein</fullName>
    </submittedName>
</protein>
<dbReference type="AlphaFoldDB" id="A0AA88S944"/>
<evidence type="ECO:0000313" key="2">
    <source>
        <dbReference type="Proteomes" id="UP001187315"/>
    </source>
</evidence>
<accession>A0AA88S944</accession>
<keyword evidence="2" id="KW-1185">Reference proteome</keyword>
<name>A0AA88S944_TACVA</name>